<dbReference type="Gene3D" id="3.60.70.12">
    <property type="entry name" value="L-amino peptidase D-ALA esterase/amidase"/>
    <property type="match status" value="1"/>
</dbReference>
<organism evidence="3 4">
    <name type="scientific">Albimonas donghaensis</name>
    <dbReference type="NCBI Taxonomy" id="356660"/>
    <lineage>
        <taxon>Bacteria</taxon>
        <taxon>Pseudomonadati</taxon>
        <taxon>Pseudomonadota</taxon>
        <taxon>Alphaproteobacteria</taxon>
        <taxon>Rhodobacterales</taxon>
        <taxon>Paracoccaceae</taxon>
        <taxon>Albimonas</taxon>
    </lineage>
</organism>
<protein>
    <submittedName>
        <fullName evidence="3">L-aminopeptidase/D-esterase</fullName>
    </submittedName>
</protein>
<dbReference type="PANTHER" id="PTHR36512">
    <property type="entry name" value="D-AMINOPEPTIDASE"/>
    <property type="match status" value="1"/>
</dbReference>
<keyword evidence="3" id="KW-0645">Protease</keyword>
<dbReference type="SUPFAM" id="SSF56266">
    <property type="entry name" value="DmpA/ArgJ-like"/>
    <property type="match status" value="1"/>
</dbReference>
<dbReference type="RefSeq" id="WP_092682163.1">
    <property type="nucleotide sequence ID" value="NZ_FNMZ01000004.1"/>
</dbReference>
<keyword evidence="3" id="KW-0031">Aminopeptidase</keyword>
<evidence type="ECO:0000313" key="4">
    <source>
        <dbReference type="Proteomes" id="UP000199118"/>
    </source>
</evidence>
<proteinExistence type="inferred from homology"/>
<keyword evidence="4" id="KW-1185">Reference proteome</keyword>
<dbReference type="GO" id="GO:0004177">
    <property type="term" value="F:aminopeptidase activity"/>
    <property type="evidence" value="ECO:0007669"/>
    <property type="project" value="UniProtKB-KW"/>
</dbReference>
<dbReference type="EMBL" id="FNMZ01000004">
    <property type="protein sequence ID" value="SDX23431.1"/>
    <property type="molecule type" value="Genomic_DNA"/>
</dbReference>
<comment type="similarity">
    <text evidence="1">Belongs to the peptidase S58 family.</text>
</comment>
<evidence type="ECO:0000256" key="2">
    <source>
        <dbReference type="SAM" id="MobiDB-lite"/>
    </source>
</evidence>
<accession>A0A1H3A1Y2</accession>
<keyword evidence="3" id="KW-0378">Hydrolase</keyword>
<dbReference type="Pfam" id="PF03576">
    <property type="entry name" value="Peptidase_S58"/>
    <property type="match status" value="1"/>
</dbReference>
<dbReference type="InterPro" id="IPR005321">
    <property type="entry name" value="Peptidase_S58_DmpA"/>
</dbReference>
<feature type="region of interest" description="Disordered" evidence="2">
    <location>
        <begin position="234"/>
        <end position="258"/>
    </location>
</feature>
<dbReference type="AlphaFoldDB" id="A0A1H3A1Y2"/>
<evidence type="ECO:0000256" key="1">
    <source>
        <dbReference type="ARBA" id="ARBA00007068"/>
    </source>
</evidence>
<dbReference type="Proteomes" id="UP000199118">
    <property type="component" value="Unassembled WGS sequence"/>
</dbReference>
<name>A0A1H3A1Y2_9RHOB</name>
<dbReference type="InterPro" id="IPR016117">
    <property type="entry name" value="ArgJ-like_dom_sf"/>
</dbReference>
<evidence type="ECO:0000313" key="3">
    <source>
        <dbReference type="EMBL" id="SDX23431.1"/>
    </source>
</evidence>
<dbReference type="STRING" id="356660.SAMN05444336_10422"/>
<dbReference type="OrthoDB" id="9808347at2"/>
<gene>
    <name evidence="3" type="ORF">SAMN05444336_10422</name>
</gene>
<reference evidence="3 4" key="1">
    <citation type="submission" date="2016-10" db="EMBL/GenBank/DDBJ databases">
        <authorList>
            <person name="de Groot N.N."/>
        </authorList>
    </citation>
    <scope>NUCLEOTIDE SEQUENCE [LARGE SCALE GENOMIC DNA]</scope>
    <source>
        <strain evidence="3 4">DSM 17890</strain>
    </source>
</reference>
<sequence length="361" mass="35600">MTDRPAPGPLNLLTDVAGLSVGNAQDETARTGVTLILPDAFARAAVDVRGGGPGTRETEALAPENQVGGVHALVLSGGSALGLGAADAVAAALSASGRGLAVHPEHPPVPIVPAAILYDLGPHSRAAFAAEGGPPHPRLARAALAAADAGSGGRFALGSVGAGRGANAGALKGGLGSASMVLPGMAADGGPLTVAALVAVNPVGAVTMPGSRAFWAWPFEQEIDGRPEFGGLRPGPDWRPSAEPFPAESRFAGPPPPPGAATAIGVVATDADLGTAECLRLAMMGQDGYARAIRPSHSPMDGDTVFGLATGRAALGEGRGRLRALAALGAAAADCVARAVARGAFEATSAPGERPAWRDLA</sequence>
<dbReference type="PANTHER" id="PTHR36512:SF3">
    <property type="entry name" value="BLR5678 PROTEIN"/>
    <property type="match status" value="1"/>
</dbReference>